<reference evidence="3" key="1">
    <citation type="journal article" date="2019" name="Int. J. Syst. Evol. Microbiol.">
        <title>The Global Catalogue of Microorganisms (GCM) 10K type strain sequencing project: providing services to taxonomists for standard genome sequencing and annotation.</title>
        <authorList>
            <consortium name="The Broad Institute Genomics Platform"/>
            <consortium name="The Broad Institute Genome Sequencing Center for Infectious Disease"/>
            <person name="Wu L."/>
            <person name="Ma J."/>
        </authorList>
    </citation>
    <scope>NUCLEOTIDE SEQUENCE [LARGE SCALE GENOMIC DNA]</scope>
    <source>
        <strain evidence="3">CGMCC 1.7064</strain>
    </source>
</reference>
<gene>
    <name evidence="2" type="ORF">GCM10010977_20650</name>
</gene>
<keyword evidence="3" id="KW-1185">Reference proteome</keyword>
<feature type="compositionally biased region" description="Basic and acidic residues" evidence="1">
    <location>
        <begin position="40"/>
        <end position="50"/>
    </location>
</feature>
<evidence type="ECO:0000313" key="3">
    <source>
        <dbReference type="Proteomes" id="UP000642509"/>
    </source>
</evidence>
<dbReference type="EMBL" id="BMLQ01000005">
    <property type="protein sequence ID" value="GGO46211.1"/>
    <property type="molecule type" value="Genomic_DNA"/>
</dbReference>
<evidence type="ECO:0000256" key="1">
    <source>
        <dbReference type="SAM" id="MobiDB-lite"/>
    </source>
</evidence>
<protein>
    <submittedName>
        <fullName evidence="2">Uncharacterized protein</fullName>
    </submittedName>
</protein>
<dbReference type="Proteomes" id="UP000642509">
    <property type="component" value="Unassembled WGS sequence"/>
</dbReference>
<accession>A0ABQ2M2W1</accession>
<sequence>MSGRLTVAANAGVVEAETAVPNAMTPPRAAVPCSSRRRDKRDTRDKRAGREGPGTAAGADADAAAAAAVGEGVDAGVDAAAGTGAVMWSVTSGSIQDGSPSRGGLPGKHARDGPLVVVDLRRCPHRTHVIYVKPRRNADAGPVLLGIGSVLPACPAAPASSSWPSLPARARTGDG</sequence>
<organism evidence="2 3">
    <name type="scientific">Citricoccus zhacaiensis</name>
    <dbReference type="NCBI Taxonomy" id="489142"/>
    <lineage>
        <taxon>Bacteria</taxon>
        <taxon>Bacillati</taxon>
        <taxon>Actinomycetota</taxon>
        <taxon>Actinomycetes</taxon>
        <taxon>Micrococcales</taxon>
        <taxon>Micrococcaceae</taxon>
        <taxon>Citricoccus</taxon>
    </lineage>
</organism>
<feature type="region of interest" description="Disordered" evidence="1">
    <location>
        <begin position="17"/>
        <end position="60"/>
    </location>
</feature>
<name>A0ABQ2M2W1_9MICC</name>
<proteinExistence type="predicted"/>
<comment type="caution">
    <text evidence="2">The sequence shown here is derived from an EMBL/GenBank/DDBJ whole genome shotgun (WGS) entry which is preliminary data.</text>
</comment>
<evidence type="ECO:0000313" key="2">
    <source>
        <dbReference type="EMBL" id="GGO46211.1"/>
    </source>
</evidence>